<accession>E6TU74</accession>
<dbReference type="NCBIfam" id="TIGR02374">
    <property type="entry name" value="nitri_red_nirB"/>
    <property type="match status" value="1"/>
</dbReference>
<dbReference type="Gene3D" id="3.30.390.30">
    <property type="match status" value="1"/>
</dbReference>
<dbReference type="FunFam" id="3.30.390.30:FF:000015">
    <property type="entry name" value="Nitrite reductase large subunit"/>
    <property type="match status" value="1"/>
</dbReference>
<dbReference type="SUPFAM" id="SSF55124">
    <property type="entry name" value="Nitrite/Sulfite reductase N-terminal domain-like"/>
    <property type="match status" value="1"/>
</dbReference>
<evidence type="ECO:0000259" key="18">
    <source>
        <dbReference type="Pfam" id="PF03460"/>
    </source>
</evidence>
<dbReference type="InterPro" id="IPR012744">
    <property type="entry name" value="Nitri_red_NirB"/>
</dbReference>
<dbReference type="GO" id="GO:0042128">
    <property type="term" value="P:nitrate assimilation"/>
    <property type="evidence" value="ECO:0007669"/>
    <property type="project" value="UniProtKB-UniRule"/>
</dbReference>
<dbReference type="GO" id="GO:0050661">
    <property type="term" value="F:NADP binding"/>
    <property type="evidence" value="ECO:0007669"/>
    <property type="project" value="UniProtKB-UniRule"/>
</dbReference>
<dbReference type="KEGG" id="bco:Bcell_0247"/>
<evidence type="ECO:0000256" key="6">
    <source>
        <dbReference type="ARBA" id="ARBA00022630"/>
    </source>
</evidence>
<dbReference type="InterPro" id="IPR017121">
    <property type="entry name" value="Nitrite_Rdtase_lsu"/>
</dbReference>
<evidence type="ECO:0000256" key="2">
    <source>
        <dbReference type="ARBA" id="ARBA00005096"/>
    </source>
</evidence>
<keyword evidence="5 16" id="KW-0349">Heme</keyword>
<evidence type="ECO:0000256" key="8">
    <source>
        <dbReference type="ARBA" id="ARBA00022723"/>
    </source>
</evidence>
<dbReference type="InterPro" id="IPR016156">
    <property type="entry name" value="FAD/NAD-linked_Rdtase_dimer_sf"/>
</dbReference>
<dbReference type="GO" id="GO:0046872">
    <property type="term" value="F:metal ion binding"/>
    <property type="evidence" value="ECO:0007669"/>
    <property type="project" value="UniProtKB-KW"/>
</dbReference>
<dbReference type="Gene3D" id="1.10.10.1100">
    <property type="entry name" value="BFD-like [2Fe-2S]-binding domain"/>
    <property type="match status" value="1"/>
</dbReference>
<evidence type="ECO:0000256" key="11">
    <source>
        <dbReference type="ARBA" id="ARBA00023004"/>
    </source>
</evidence>
<dbReference type="UniPathway" id="UPA00653"/>
<comment type="cofactor">
    <cofactor evidence="14">
        <name>[2Fe-2S] cluster</name>
        <dbReference type="ChEBI" id="CHEBI:190135"/>
    </cofactor>
</comment>
<keyword evidence="23" id="KW-1185">Reference proteome</keyword>
<evidence type="ECO:0000259" key="20">
    <source>
        <dbReference type="Pfam" id="PF07992"/>
    </source>
</evidence>
<dbReference type="InterPro" id="IPR006066">
    <property type="entry name" value="NO2/SO3_Rdtase_FeS/sirohaem_BS"/>
</dbReference>
<keyword evidence="12 16" id="KW-0411">Iron-sulfur</keyword>
<dbReference type="EMBL" id="CP002394">
    <property type="protein sequence ID" value="ADU28534.1"/>
    <property type="molecule type" value="Genomic_DNA"/>
</dbReference>
<dbReference type="PANTHER" id="PTHR43809:SF1">
    <property type="entry name" value="NITRITE REDUCTASE (NADH) LARGE SUBUNIT"/>
    <property type="match status" value="1"/>
</dbReference>
<evidence type="ECO:0000256" key="15">
    <source>
        <dbReference type="PIRNR" id="PIRNR037149"/>
    </source>
</evidence>
<feature type="binding site" evidence="16">
    <location>
        <position position="709"/>
    </location>
    <ligand>
        <name>[4Fe-4S] cluster</name>
        <dbReference type="ChEBI" id="CHEBI:49883"/>
    </ligand>
</feature>
<protein>
    <submittedName>
        <fullName evidence="22">Nitrite reductase (NAD(P)H), large subunit</fullName>
    </submittedName>
</protein>
<dbReference type="InterPro" id="IPR045854">
    <property type="entry name" value="NO2/SO3_Rdtase_4Fe4S_sf"/>
</dbReference>
<organism evidence="22 23">
    <name type="scientific">Evansella cellulosilytica (strain ATCC 21833 / DSM 2522 / FERM P-1141 / JCM 9156 / N-4)</name>
    <name type="common">Bacillus cellulosilyticus</name>
    <dbReference type="NCBI Taxonomy" id="649639"/>
    <lineage>
        <taxon>Bacteria</taxon>
        <taxon>Bacillati</taxon>
        <taxon>Bacillota</taxon>
        <taxon>Bacilli</taxon>
        <taxon>Bacillales</taxon>
        <taxon>Bacillaceae</taxon>
        <taxon>Evansella</taxon>
    </lineage>
</organism>
<dbReference type="GO" id="GO:0020037">
    <property type="term" value="F:heme binding"/>
    <property type="evidence" value="ECO:0007669"/>
    <property type="project" value="InterPro"/>
</dbReference>
<evidence type="ECO:0000256" key="3">
    <source>
        <dbReference type="ARBA" id="ARBA00010429"/>
    </source>
</evidence>
<dbReference type="AlphaFoldDB" id="E6TU74"/>
<dbReference type="GO" id="GO:0051539">
    <property type="term" value="F:4 iron, 4 sulfur cluster binding"/>
    <property type="evidence" value="ECO:0007669"/>
    <property type="project" value="UniProtKB-KW"/>
</dbReference>
<dbReference type="STRING" id="649639.Bcell_0247"/>
<keyword evidence="7" id="KW-0001">2Fe-2S</keyword>
<keyword evidence="9 15" id="KW-0274">FAD</keyword>
<dbReference type="GO" id="GO:0098809">
    <property type="term" value="F:nitrite reductase activity"/>
    <property type="evidence" value="ECO:0007669"/>
    <property type="project" value="InterPro"/>
</dbReference>
<dbReference type="GO" id="GO:0050660">
    <property type="term" value="F:flavin adenine dinucleotide binding"/>
    <property type="evidence" value="ECO:0007669"/>
    <property type="project" value="UniProtKB-UniRule"/>
</dbReference>
<evidence type="ECO:0000259" key="21">
    <source>
        <dbReference type="Pfam" id="PF18267"/>
    </source>
</evidence>
<dbReference type="InterPro" id="IPR052034">
    <property type="entry name" value="NasD-like"/>
</dbReference>
<evidence type="ECO:0000256" key="7">
    <source>
        <dbReference type="ARBA" id="ARBA00022714"/>
    </source>
</evidence>
<dbReference type="GO" id="GO:0051537">
    <property type="term" value="F:2 iron, 2 sulfur cluster binding"/>
    <property type="evidence" value="ECO:0007669"/>
    <property type="project" value="UniProtKB-KW"/>
</dbReference>
<dbReference type="CDD" id="cd19944">
    <property type="entry name" value="NirB_Fer2_BFD-like_2"/>
    <property type="match status" value="1"/>
</dbReference>
<feature type="binding site" description="axial binding residue" evidence="16">
    <location>
        <position position="713"/>
    </location>
    <ligand>
        <name>siroheme</name>
        <dbReference type="ChEBI" id="CHEBI:60052"/>
    </ligand>
    <ligandPart>
        <name>Fe</name>
        <dbReference type="ChEBI" id="CHEBI:18248"/>
    </ligandPart>
</feature>
<feature type="domain" description="BFD-like [2Fe-2S]-binding" evidence="19">
    <location>
        <begin position="451"/>
        <end position="499"/>
    </location>
</feature>
<evidence type="ECO:0000256" key="9">
    <source>
        <dbReference type="ARBA" id="ARBA00022827"/>
    </source>
</evidence>
<dbReference type="Pfam" id="PF07992">
    <property type="entry name" value="Pyr_redox_2"/>
    <property type="match status" value="1"/>
</dbReference>
<evidence type="ECO:0000256" key="13">
    <source>
        <dbReference type="ARBA" id="ARBA00023063"/>
    </source>
</evidence>
<dbReference type="PRINTS" id="PR00411">
    <property type="entry name" value="PNDRDTASEI"/>
</dbReference>
<dbReference type="PRINTS" id="PR00397">
    <property type="entry name" value="SIROHAEM"/>
</dbReference>
<dbReference type="SUPFAM" id="SSF56014">
    <property type="entry name" value="Nitrite and sulphite reductase 4Fe-4S domain-like"/>
    <property type="match status" value="1"/>
</dbReference>
<keyword evidence="13 15" id="KW-0534">Nitrate assimilation</keyword>
<dbReference type="FunFam" id="3.50.50.60:FF:000033">
    <property type="entry name" value="Nitrite reductase [NAD(P)H], large subunit"/>
    <property type="match status" value="1"/>
</dbReference>
<comment type="cofactor">
    <cofactor evidence="16">
        <name>[4Fe-4S] cluster</name>
        <dbReference type="ChEBI" id="CHEBI:49883"/>
    </cofactor>
    <text evidence="16">Binds 1 [4Fe-4S] cluster per subunit.</text>
</comment>
<dbReference type="InterPro" id="IPR041854">
    <property type="entry name" value="BFD-like_2Fe2S-bd_dom_sf"/>
</dbReference>
<feature type="binding site" evidence="16">
    <location>
        <position position="669"/>
    </location>
    <ligand>
        <name>[4Fe-4S] cluster</name>
        <dbReference type="ChEBI" id="CHEBI:49883"/>
    </ligand>
</feature>
<dbReference type="InterPro" id="IPR036188">
    <property type="entry name" value="FAD/NAD-bd_sf"/>
</dbReference>
<dbReference type="InterPro" id="IPR005117">
    <property type="entry name" value="NiRdtase/SiRdtase_haem-b_fer"/>
</dbReference>
<dbReference type="InterPro" id="IPR041575">
    <property type="entry name" value="Rubredoxin_C"/>
</dbReference>
<dbReference type="Pfam" id="PF18267">
    <property type="entry name" value="Rubredoxin_C"/>
    <property type="match status" value="1"/>
</dbReference>
<dbReference type="PIRSF" id="PIRSF037149">
    <property type="entry name" value="NirB"/>
    <property type="match status" value="1"/>
</dbReference>
<dbReference type="InterPro" id="IPR036136">
    <property type="entry name" value="Nit/Sulf_reduc_fer-like_dom_sf"/>
</dbReference>
<evidence type="ECO:0000256" key="1">
    <source>
        <dbReference type="ARBA" id="ARBA00001974"/>
    </source>
</evidence>
<feature type="domain" description="FAD/NAD(P)-binding" evidence="20">
    <location>
        <begin position="39"/>
        <end position="315"/>
    </location>
</feature>
<feature type="binding site" evidence="16">
    <location>
        <position position="713"/>
    </location>
    <ligand>
        <name>[4Fe-4S] cluster</name>
        <dbReference type="ChEBI" id="CHEBI:49883"/>
    </ligand>
</feature>
<evidence type="ECO:0000256" key="14">
    <source>
        <dbReference type="ARBA" id="ARBA00034078"/>
    </source>
</evidence>
<sequence>MIYYEEGFHFRKYVNHLTNNKIECEVLHIEDGGIQVKKKLVMIGNGMAGVRCIEEILKRESSMFDITIFGDEPYPNYNRIMLSNVLQGKTTIEDININDWNWYKENGVTLFTGEKVTHINRLNKQVVTDKGNTVAYDELIIATGSSAFILPVPGSDLEGVVGFRTIDDTNYMLNTAKRYKKAVVIGGGLLGLEAARGLMDQGMDVHVVHIMPYLMEQQLDEAAARLLKKDLEAQGMKFLMEKQTKEIYGDGRVQGISFADGSSVACDLVVMAVGIRPNIALAKEAGIDVNRGIIVNNHLQTSQSSIYAVGECAEHNGIAYGLVAPLYEQGVALAEHITGLASTGYEGSLLSTQLKVAGCDLFSAGKIKEDDETQAIIVQDQFAGVYKKVLITNNKIVGVVLYGDASDGTRLFSMMKKETDISEFTSASILQKAGEDSEAAMIAEMSAEDTVCGCNGVKKGTIVQSILEQDLKTFDEVKTCTKAGASCGKCKNVVEGILALTLGDSFDASAKSNGMCGCTPLSRDEVVAEMKEKGLQSPKEVRLVLGFEQEEGCSKCRPALNYYMRMLRPEEYEDDKASRFVNERMEGNIQNDGTFSVIPRMYGGTTTADDLIKLGEVAKKYDVPLVKVTGASRIGLYGVKKTDMPHIWEELGMRSGYAYSKSLRNVKSCVGSQFCRFGTQDSLGLGIQLEKALEMVDTPHKMKMGVTGCPRNCAEVLTKDFGVVCVENGYQLYFGGNGGTEVRECDSLTTVATEEEVLEMAKAYVQYYRETGIYGERTSNWVERIGVEPIKEVLLNEATKQELAIHFDHAKTTYDEAWGNMINNAKQKDMYDVVKI</sequence>
<evidence type="ECO:0000256" key="16">
    <source>
        <dbReference type="PIRSR" id="PIRSR037149-1"/>
    </source>
</evidence>
<dbReference type="eggNOG" id="COG1251">
    <property type="taxonomic scope" value="Bacteria"/>
</dbReference>
<reference evidence="22 23" key="1">
    <citation type="submission" date="2010-12" db="EMBL/GenBank/DDBJ databases">
        <title>Complete sequence of Bacillus cellulosilyticus DSM 2522.</title>
        <authorList>
            <consortium name="US DOE Joint Genome Institute"/>
            <person name="Lucas S."/>
            <person name="Copeland A."/>
            <person name="Lapidus A."/>
            <person name="Cheng J.-F."/>
            <person name="Bruce D."/>
            <person name="Goodwin L."/>
            <person name="Pitluck S."/>
            <person name="Chertkov O."/>
            <person name="Detter J.C."/>
            <person name="Han C."/>
            <person name="Tapia R."/>
            <person name="Land M."/>
            <person name="Hauser L."/>
            <person name="Jeffries C."/>
            <person name="Kyrpides N."/>
            <person name="Ivanova N."/>
            <person name="Mikhailova N."/>
            <person name="Brumm P."/>
            <person name="Mead D."/>
            <person name="Woyke T."/>
        </authorList>
    </citation>
    <scope>NUCLEOTIDE SEQUENCE [LARGE SCALE GENOMIC DNA]</scope>
    <source>
        <strain evidence="23">ATCC 21833 / DSM 2522 / FERM P-1141 / JCM 9156 / N-4</strain>
    </source>
</reference>
<evidence type="ECO:0000256" key="10">
    <source>
        <dbReference type="ARBA" id="ARBA00023002"/>
    </source>
</evidence>
<keyword evidence="6 15" id="KW-0285">Flavoprotein</keyword>
<dbReference type="PRINTS" id="PR00368">
    <property type="entry name" value="FADPNR"/>
</dbReference>
<feature type="domain" description="Nitrite/Sulfite reductase ferredoxin-like" evidence="18">
    <location>
        <begin position="590"/>
        <end position="652"/>
    </location>
</feature>
<evidence type="ECO:0000313" key="23">
    <source>
        <dbReference type="Proteomes" id="UP000001401"/>
    </source>
</evidence>
<feature type="binding site" evidence="16">
    <location>
        <position position="675"/>
    </location>
    <ligand>
        <name>[4Fe-4S] cluster</name>
        <dbReference type="ChEBI" id="CHEBI:49883"/>
    </ligand>
</feature>
<dbReference type="Pfam" id="PF01077">
    <property type="entry name" value="NIR_SIR"/>
    <property type="match status" value="1"/>
</dbReference>
<comment type="cofactor">
    <cofactor evidence="16">
        <name>siroheme</name>
        <dbReference type="ChEBI" id="CHEBI:60052"/>
    </cofactor>
    <text evidence="16">Binds 1 siroheme per subunit.</text>
</comment>
<dbReference type="Pfam" id="PF04324">
    <property type="entry name" value="Fer2_BFD"/>
    <property type="match status" value="2"/>
</dbReference>
<evidence type="ECO:0000259" key="17">
    <source>
        <dbReference type="Pfam" id="PF01077"/>
    </source>
</evidence>
<feature type="domain" description="BFD-like [2Fe-2S]-binding" evidence="19">
    <location>
        <begin position="515"/>
        <end position="565"/>
    </location>
</feature>
<comment type="similarity">
    <text evidence="3">Belongs to the nitrite and sulfite reductase 4Fe-4S domain family.</text>
</comment>
<name>E6TU74_EVAC2</name>
<dbReference type="PROSITE" id="PS00365">
    <property type="entry name" value="NIR_SIR"/>
    <property type="match status" value="1"/>
</dbReference>
<dbReference type="Proteomes" id="UP000001401">
    <property type="component" value="Chromosome"/>
</dbReference>
<dbReference type="SUPFAM" id="SSF51905">
    <property type="entry name" value="FAD/NAD(P)-binding domain"/>
    <property type="match status" value="2"/>
</dbReference>
<comment type="pathway">
    <text evidence="2">Nitrogen metabolism; nitrate reduction (assimilation).</text>
</comment>
<dbReference type="InterPro" id="IPR006067">
    <property type="entry name" value="NO2/SO3_Rdtase_4Fe4S_dom"/>
</dbReference>
<dbReference type="Gene3D" id="3.30.413.10">
    <property type="entry name" value="Sulfite Reductase Hemoprotein, domain 1"/>
    <property type="match status" value="1"/>
</dbReference>
<keyword evidence="8 16" id="KW-0479">Metal-binding</keyword>
<keyword evidence="4 16" id="KW-0004">4Fe-4S</keyword>
<dbReference type="PANTHER" id="PTHR43809">
    <property type="entry name" value="NITRITE REDUCTASE (NADH) LARGE SUBUNIT"/>
    <property type="match status" value="1"/>
</dbReference>
<gene>
    <name evidence="22" type="ordered locus">Bcell_0247</name>
</gene>
<dbReference type="InterPro" id="IPR023753">
    <property type="entry name" value="FAD/NAD-binding_dom"/>
</dbReference>
<keyword evidence="11 16" id="KW-0408">Iron</keyword>
<dbReference type="CDD" id="cd19943">
    <property type="entry name" value="NirB_Fer2_BFD-like_1"/>
    <property type="match status" value="1"/>
</dbReference>
<feature type="domain" description="NADH-rubredoxin oxidoreductase C-terminal" evidence="21">
    <location>
        <begin position="351"/>
        <end position="419"/>
    </location>
</feature>
<evidence type="ECO:0000256" key="5">
    <source>
        <dbReference type="ARBA" id="ARBA00022617"/>
    </source>
</evidence>
<comment type="cofactor">
    <cofactor evidence="1 15">
        <name>FAD</name>
        <dbReference type="ChEBI" id="CHEBI:57692"/>
    </cofactor>
</comment>
<dbReference type="HOGENOM" id="CLU_003291_0_0_9"/>
<evidence type="ECO:0000256" key="4">
    <source>
        <dbReference type="ARBA" id="ARBA00022485"/>
    </source>
</evidence>
<dbReference type="Gene3D" id="3.50.50.60">
    <property type="entry name" value="FAD/NAD(P)-binding domain"/>
    <property type="match status" value="2"/>
</dbReference>
<proteinExistence type="inferred from homology"/>
<dbReference type="Pfam" id="PF03460">
    <property type="entry name" value="NIR_SIR_ferr"/>
    <property type="match status" value="1"/>
</dbReference>
<evidence type="ECO:0000259" key="19">
    <source>
        <dbReference type="Pfam" id="PF04324"/>
    </source>
</evidence>
<keyword evidence="10" id="KW-0560">Oxidoreductase</keyword>
<dbReference type="InterPro" id="IPR007419">
    <property type="entry name" value="BFD-like_2Fe2S-bd_dom"/>
</dbReference>
<feature type="domain" description="Nitrite/sulphite reductase 4Fe-4S" evidence="17">
    <location>
        <begin position="661"/>
        <end position="799"/>
    </location>
</feature>
<evidence type="ECO:0000256" key="12">
    <source>
        <dbReference type="ARBA" id="ARBA00023014"/>
    </source>
</evidence>
<evidence type="ECO:0000313" key="22">
    <source>
        <dbReference type="EMBL" id="ADU28534.1"/>
    </source>
</evidence>